<evidence type="ECO:0000259" key="5">
    <source>
        <dbReference type="PROSITE" id="PS50931"/>
    </source>
</evidence>
<dbReference type="AlphaFoldDB" id="X7F609"/>
<keyword evidence="4" id="KW-0804">Transcription</keyword>
<evidence type="ECO:0000256" key="1">
    <source>
        <dbReference type="ARBA" id="ARBA00009437"/>
    </source>
</evidence>
<dbReference type="Pfam" id="PF00126">
    <property type="entry name" value="HTH_1"/>
    <property type="match status" value="1"/>
</dbReference>
<name>X7F609_9RHOB</name>
<dbReference type="eggNOG" id="COG0583">
    <property type="taxonomic scope" value="Bacteria"/>
</dbReference>
<dbReference type="InterPro" id="IPR036388">
    <property type="entry name" value="WH-like_DNA-bd_sf"/>
</dbReference>
<dbReference type="PATRIC" id="fig|1449351.3.peg.3624"/>
<dbReference type="InterPro" id="IPR036390">
    <property type="entry name" value="WH_DNA-bd_sf"/>
</dbReference>
<dbReference type="Pfam" id="PF03466">
    <property type="entry name" value="LysR_substrate"/>
    <property type="match status" value="1"/>
</dbReference>
<reference evidence="6 7" key="1">
    <citation type="submission" date="2014-01" db="EMBL/GenBank/DDBJ databases">
        <title>Roseivivax isoporae LMG 25204 Genome Sequencing.</title>
        <authorList>
            <person name="Lai Q."/>
            <person name="Li G."/>
            <person name="Shao Z."/>
        </authorList>
    </citation>
    <scope>NUCLEOTIDE SEQUENCE [LARGE SCALE GENOMIC DNA]</scope>
    <source>
        <strain evidence="6 7">LMG 25204</strain>
    </source>
</reference>
<keyword evidence="3" id="KW-0238">DNA-binding</keyword>
<comment type="caution">
    <text evidence="6">The sequence shown here is derived from an EMBL/GenBank/DDBJ whole genome shotgun (WGS) entry which is preliminary data.</text>
</comment>
<evidence type="ECO:0000256" key="4">
    <source>
        <dbReference type="ARBA" id="ARBA00023163"/>
    </source>
</evidence>
<proteinExistence type="inferred from homology"/>
<sequence>MSDALASLTLRQFRLILAIAEDAQLSVAAERLALTQPGASRMLAEIERLVGQPLFDRHAKGMRPTPVGEVLARHAATLLGGLDQAASEMAAFRAGRTGTVRVGAVTGAAVAYVVPAIQTLRRDAAGVDIRVDVAPSVDLMGGLLAGEYDFVLARVPSETDTTAIEVLRGRTEDLALLGRAGHPMAGDGPLGLAGLSSLTWVMQAPGMPIRAAVDAAYLAEGLAPPSEVVDTASLLVTLAYLRDTNAVAPAAREVADLLIGAGAAGIVRLPLARPITLSPYNLIRRRQRPASPVAERLMTMVLDRLGQ</sequence>
<feature type="domain" description="HTH lysR-type" evidence="5">
    <location>
        <begin position="8"/>
        <end position="65"/>
    </location>
</feature>
<evidence type="ECO:0000256" key="2">
    <source>
        <dbReference type="ARBA" id="ARBA00023015"/>
    </source>
</evidence>
<dbReference type="SUPFAM" id="SSF53850">
    <property type="entry name" value="Periplasmic binding protein-like II"/>
    <property type="match status" value="1"/>
</dbReference>
<dbReference type="PROSITE" id="PS50931">
    <property type="entry name" value="HTH_LYSR"/>
    <property type="match status" value="1"/>
</dbReference>
<dbReference type="GO" id="GO:0003700">
    <property type="term" value="F:DNA-binding transcription factor activity"/>
    <property type="evidence" value="ECO:0007669"/>
    <property type="project" value="InterPro"/>
</dbReference>
<organism evidence="6 7">
    <name type="scientific">Roseivivax isoporae LMG 25204</name>
    <dbReference type="NCBI Taxonomy" id="1449351"/>
    <lineage>
        <taxon>Bacteria</taxon>
        <taxon>Pseudomonadati</taxon>
        <taxon>Pseudomonadota</taxon>
        <taxon>Alphaproteobacteria</taxon>
        <taxon>Rhodobacterales</taxon>
        <taxon>Roseobacteraceae</taxon>
        <taxon>Roseivivax</taxon>
    </lineage>
</organism>
<dbReference type="InterPro" id="IPR000847">
    <property type="entry name" value="LysR_HTH_N"/>
</dbReference>
<dbReference type="EMBL" id="JAME01000032">
    <property type="protein sequence ID" value="ETX27489.1"/>
    <property type="molecule type" value="Genomic_DNA"/>
</dbReference>
<dbReference type="InterPro" id="IPR005119">
    <property type="entry name" value="LysR_subst-bd"/>
</dbReference>
<dbReference type="PRINTS" id="PR00039">
    <property type="entry name" value="HTHLYSR"/>
</dbReference>
<dbReference type="Proteomes" id="UP000023430">
    <property type="component" value="Unassembled WGS sequence"/>
</dbReference>
<dbReference type="GO" id="GO:0003677">
    <property type="term" value="F:DNA binding"/>
    <property type="evidence" value="ECO:0007669"/>
    <property type="project" value="UniProtKB-KW"/>
</dbReference>
<dbReference type="Gene3D" id="3.40.190.290">
    <property type="match status" value="1"/>
</dbReference>
<dbReference type="GO" id="GO:0005829">
    <property type="term" value="C:cytosol"/>
    <property type="evidence" value="ECO:0007669"/>
    <property type="project" value="TreeGrafter"/>
</dbReference>
<dbReference type="SUPFAM" id="SSF46785">
    <property type="entry name" value="Winged helix' DNA-binding domain"/>
    <property type="match status" value="1"/>
</dbReference>
<protein>
    <recommendedName>
        <fullName evidence="5">HTH lysR-type domain-containing protein</fullName>
    </recommendedName>
</protein>
<evidence type="ECO:0000313" key="6">
    <source>
        <dbReference type="EMBL" id="ETX27489.1"/>
    </source>
</evidence>
<dbReference type="STRING" id="1449351.RISW2_13760"/>
<keyword evidence="7" id="KW-1185">Reference proteome</keyword>
<dbReference type="InterPro" id="IPR050950">
    <property type="entry name" value="HTH-type_LysR_regulators"/>
</dbReference>
<dbReference type="RefSeq" id="WP_043773656.1">
    <property type="nucleotide sequence ID" value="NZ_JAME01000032.1"/>
</dbReference>
<dbReference type="PANTHER" id="PTHR30419:SF8">
    <property type="entry name" value="NITROGEN ASSIMILATION TRANSCRIPTIONAL ACTIVATOR-RELATED"/>
    <property type="match status" value="1"/>
</dbReference>
<evidence type="ECO:0000256" key="3">
    <source>
        <dbReference type="ARBA" id="ARBA00023125"/>
    </source>
</evidence>
<evidence type="ECO:0000313" key="7">
    <source>
        <dbReference type="Proteomes" id="UP000023430"/>
    </source>
</evidence>
<dbReference type="OrthoDB" id="7846471at2"/>
<dbReference type="PANTHER" id="PTHR30419">
    <property type="entry name" value="HTH-TYPE TRANSCRIPTIONAL REGULATOR YBHD"/>
    <property type="match status" value="1"/>
</dbReference>
<dbReference type="Gene3D" id="1.10.10.10">
    <property type="entry name" value="Winged helix-like DNA-binding domain superfamily/Winged helix DNA-binding domain"/>
    <property type="match status" value="1"/>
</dbReference>
<comment type="similarity">
    <text evidence="1">Belongs to the LysR transcriptional regulatory family.</text>
</comment>
<gene>
    <name evidence="6" type="ORF">RISW2_13760</name>
</gene>
<keyword evidence="2" id="KW-0805">Transcription regulation</keyword>
<accession>X7F609</accession>